<dbReference type="RefSeq" id="WP_066414202.1">
    <property type="nucleotide sequence ID" value="NZ_FKBS01000015.1"/>
</dbReference>
<keyword evidence="2" id="KW-0732">Signal</keyword>
<dbReference type="InterPro" id="IPR042100">
    <property type="entry name" value="Bug_dom1"/>
</dbReference>
<comment type="similarity">
    <text evidence="1">Belongs to the UPF0065 (bug) family.</text>
</comment>
<feature type="signal peptide" evidence="2">
    <location>
        <begin position="1"/>
        <end position="28"/>
    </location>
</feature>
<evidence type="ECO:0000256" key="1">
    <source>
        <dbReference type="ARBA" id="ARBA00006987"/>
    </source>
</evidence>
<dbReference type="AlphaFoldDB" id="A0A157PVV8"/>
<proteinExistence type="inferred from homology"/>
<dbReference type="Proteomes" id="UP000077037">
    <property type="component" value="Unassembled WGS sequence"/>
</dbReference>
<dbReference type="CDD" id="cd13578">
    <property type="entry name" value="PBP2_Bug27"/>
    <property type="match status" value="1"/>
</dbReference>
<dbReference type="SUPFAM" id="SSF53850">
    <property type="entry name" value="Periplasmic binding protein-like II"/>
    <property type="match status" value="1"/>
</dbReference>
<dbReference type="Gene3D" id="3.40.190.150">
    <property type="entry name" value="Bordetella uptake gene, domain 1"/>
    <property type="match status" value="1"/>
</dbReference>
<dbReference type="PROSITE" id="PS51257">
    <property type="entry name" value="PROKAR_LIPOPROTEIN"/>
    <property type="match status" value="1"/>
</dbReference>
<dbReference type="EMBL" id="FKBS01000015">
    <property type="protein sequence ID" value="SAI37484.1"/>
    <property type="molecule type" value="Genomic_DNA"/>
</dbReference>
<dbReference type="Pfam" id="PF03401">
    <property type="entry name" value="TctC"/>
    <property type="match status" value="1"/>
</dbReference>
<dbReference type="PANTHER" id="PTHR42928">
    <property type="entry name" value="TRICARBOXYLATE-BINDING PROTEIN"/>
    <property type="match status" value="1"/>
</dbReference>
<sequence length="327" mass="34635">MLSRSLYKWLAAAAMAAACAALPLAATAAYPDKPIRLIVPFAPGGSADILGRLMAEALHPILGQPIIVENKPGAGGNIGGDFVARATPDGYTLLLAAAGPTVINPSLYTGMPFDPAKDLAPITCLEREHNLMVVTKSLPARTLPEFLQYARQHQGKLSFGSPGNGSPAHLAGELLKQRAGLQMEHVPYKGTGPAMTDLVAGHIDFMIDNMPALLPQVKAGTVRALAVPSDKRATAAPEIPTFEEEGQKGFVVMAWKGLMAPAGTDPRIVERVHAAAVQALKDPQLRKRLQELGAEPLGSTPAEFAQQIKEETAWWGKLVKSTGARIQ</sequence>
<dbReference type="PIRSF" id="PIRSF017082">
    <property type="entry name" value="YflP"/>
    <property type="match status" value="1"/>
</dbReference>
<evidence type="ECO:0000256" key="2">
    <source>
        <dbReference type="SAM" id="SignalP"/>
    </source>
</evidence>
<reference evidence="3 4" key="1">
    <citation type="submission" date="2016-03" db="EMBL/GenBank/DDBJ databases">
        <authorList>
            <consortium name="Pathogen Informatics"/>
        </authorList>
    </citation>
    <scope>NUCLEOTIDE SEQUENCE [LARGE SCALE GENOMIC DNA]</scope>
    <source>
        <strain evidence="3 4">NCTC13364</strain>
    </source>
</reference>
<feature type="chain" id="PRO_5007615066" evidence="2">
    <location>
        <begin position="29"/>
        <end position="327"/>
    </location>
</feature>
<organism evidence="3 4">
    <name type="scientific">Bordetella ansorpii</name>
    <dbReference type="NCBI Taxonomy" id="288768"/>
    <lineage>
        <taxon>Bacteria</taxon>
        <taxon>Pseudomonadati</taxon>
        <taxon>Pseudomonadota</taxon>
        <taxon>Betaproteobacteria</taxon>
        <taxon>Burkholderiales</taxon>
        <taxon>Alcaligenaceae</taxon>
        <taxon>Bordetella</taxon>
    </lineage>
</organism>
<dbReference type="InterPro" id="IPR005064">
    <property type="entry name" value="BUG"/>
</dbReference>
<dbReference type="PANTHER" id="PTHR42928:SF5">
    <property type="entry name" value="BLR1237 PROTEIN"/>
    <property type="match status" value="1"/>
</dbReference>
<dbReference type="Gene3D" id="3.40.190.10">
    <property type="entry name" value="Periplasmic binding protein-like II"/>
    <property type="match status" value="1"/>
</dbReference>
<evidence type="ECO:0000313" key="4">
    <source>
        <dbReference type="Proteomes" id="UP000077037"/>
    </source>
</evidence>
<dbReference type="OrthoDB" id="8678477at2"/>
<protein>
    <submittedName>
        <fullName evidence="3">Putattive exported protein</fullName>
    </submittedName>
</protein>
<accession>A0A157PVV8</accession>
<evidence type="ECO:0000313" key="3">
    <source>
        <dbReference type="EMBL" id="SAI37484.1"/>
    </source>
</evidence>
<gene>
    <name evidence="3" type="ORF">SAMEA1982600_02977</name>
</gene>
<name>A0A157PVV8_9BORD</name>